<evidence type="ECO:0000256" key="10">
    <source>
        <dbReference type="RuleBase" id="RU363032"/>
    </source>
</evidence>
<dbReference type="Pfam" id="PF00528">
    <property type="entry name" value="BPD_transp_1"/>
    <property type="match status" value="1"/>
</dbReference>
<keyword evidence="8 10" id="KW-1133">Transmembrane helix</keyword>
<evidence type="ECO:0000256" key="6">
    <source>
        <dbReference type="ARBA" id="ARBA00022505"/>
    </source>
</evidence>
<keyword evidence="6 11" id="KW-0500">Molybdenum</keyword>
<keyword evidence="7 10" id="KW-0812">Transmembrane</keyword>
<comment type="subcellular location">
    <subcellularLocation>
        <location evidence="11">Cell inner membrane</location>
        <topology evidence="11">Multi-pass membrane protein</topology>
    </subcellularLocation>
    <subcellularLocation>
        <location evidence="2 10">Cell membrane</location>
        <topology evidence="2 10">Multi-pass membrane protein</topology>
    </subcellularLocation>
</comment>
<name>A0A1I1K069_9GAMM</name>
<dbReference type="EMBL" id="FOLH01000009">
    <property type="protein sequence ID" value="SFC51383.1"/>
    <property type="molecule type" value="Genomic_DNA"/>
</dbReference>
<organism evidence="13 14">
    <name type="scientific">Marinospirillum celere</name>
    <dbReference type="NCBI Taxonomy" id="1122252"/>
    <lineage>
        <taxon>Bacteria</taxon>
        <taxon>Pseudomonadati</taxon>
        <taxon>Pseudomonadota</taxon>
        <taxon>Gammaproteobacteria</taxon>
        <taxon>Oceanospirillales</taxon>
        <taxon>Oceanospirillaceae</taxon>
        <taxon>Marinospirillum</taxon>
    </lineage>
</organism>
<dbReference type="InterPro" id="IPR035906">
    <property type="entry name" value="MetI-like_sf"/>
</dbReference>
<dbReference type="Proteomes" id="UP000199058">
    <property type="component" value="Unassembled WGS sequence"/>
</dbReference>
<evidence type="ECO:0000256" key="2">
    <source>
        <dbReference type="ARBA" id="ARBA00004651"/>
    </source>
</evidence>
<dbReference type="PANTHER" id="PTHR30183:SF8">
    <property type="entry name" value="MOLYBDENUM TRANSPORT SYSTEM PERMEASE"/>
    <property type="match status" value="1"/>
</dbReference>
<feature type="transmembrane region" description="Helical" evidence="10">
    <location>
        <begin position="44"/>
        <end position="62"/>
    </location>
</feature>
<protein>
    <recommendedName>
        <fullName evidence="11">Molybdenum transport system permease</fullName>
    </recommendedName>
</protein>
<keyword evidence="14" id="KW-1185">Reference proteome</keyword>
<keyword evidence="4 10" id="KW-0813">Transport</keyword>
<evidence type="ECO:0000256" key="3">
    <source>
        <dbReference type="ARBA" id="ARBA00007069"/>
    </source>
</evidence>
<dbReference type="OrthoDB" id="9795403at2"/>
<evidence type="ECO:0000256" key="9">
    <source>
        <dbReference type="ARBA" id="ARBA00023136"/>
    </source>
</evidence>
<evidence type="ECO:0000313" key="13">
    <source>
        <dbReference type="EMBL" id="SFC51383.1"/>
    </source>
</evidence>
<dbReference type="GO" id="GO:0015098">
    <property type="term" value="F:molybdate ion transmembrane transporter activity"/>
    <property type="evidence" value="ECO:0007669"/>
    <property type="project" value="UniProtKB-UniRule"/>
</dbReference>
<evidence type="ECO:0000259" key="12">
    <source>
        <dbReference type="PROSITE" id="PS50928"/>
    </source>
</evidence>
<accession>A0A1I1K069</accession>
<evidence type="ECO:0000256" key="8">
    <source>
        <dbReference type="ARBA" id="ARBA00022989"/>
    </source>
</evidence>
<proteinExistence type="inferred from homology"/>
<keyword evidence="9 10" id="KW-0472">Membrane</keyword>
<dbReference type="InterPro" id="IPR000515">
    <property type="entry name" value="MetI-like"/>
</dbReference>
<feature type="domain" description="ABC transmembrane type-1" evidence="12">
    <location>
        <begin position="6"/>
        <end position="210"/>
    </location>
</feature>
<feature type="transmembrane region" description="Helical" evidence="10">
    <location>
        <begin position="191"/>
        <end position="213"/>
    </location>
</feature>
<dbReference type="InterPro" id="IPR011867">
    <property type="entry name" value="ModB_ABC"/>
</dbReference>
<evidence type="ECO:0000256" key="7">
    <source>
        <dbReference type="ARBA" id="ARBA00022692"/>
    </source>
</evidence>
<dbReference type="PROSITE" id="PS50928">
    <property type="entry name" value="ABC_TM1"/>
    <property type="match status" value="1"/>
</dbReference>
<evidence type="ECO:0000256" key="4">
    <source>
        <dbReference type="ARBA" id="ARBA00022448"/>
    </source>
</evidence>
<dbReference type="RefSeq" id="WP_091965183.1">
    <property type="nucleotide sequence ID" value="NZ_FOLH01000009.1"/>
</dbReference>
<reference evidence="13 14" key="1">
    <citation type="submission" date="2016-10" db="EMBL/GenBank/DDBJ databases">
        <authorList>
            <person name="de Groot N.N."/>
        </authorList>
    </citation>
    <scope>NUCLEOTIDE SEQUENCE [LARGE SCALE GENOMIC DNA]</scope>
    <source>
        <strain evidence="13 14">DSM 18438</strain>
    </source>
</reference>
<keyword evidence="5" id="KW-1003">Cell membrane</keyword>
<sequence length="226" mass="24936">MEWQALEISLRLALFTSLLLLPVGIFLGRALAWKKLPASNWIQSLVFLPLVLPPTVLGYYFLVAVSGEAPFGQLWYSLFGSQLAFTFEGLLLACILANLPFAVQPLMHAFGNIDPEIRDAARVCGLNPWQALIRIELPLVWPGLLGAFLLTFTHTLGEFGVVLMVGGNLEGETRTLAIAIYDQVQAFNMQAAGQMALLLLALAFFSLLLLQWLGQLKVRRQRAGEP</sequence>
<feature type="transmembrane region" description="Helical" evidence="10">
    <location>
        <begin position="74"/>
        <end position="99"/>
    </location>
</feature>
<dbReference type="AlphaFoldDB" id="A0A1I1K069"/>
<comment type="function">
    <text evidence="1 11">Part of the binding-protein-dependent transport system for molybdenum; probably responsible for the translocation of the substrate across the membrane.</text>
</comment>
<keyword evidence="11" id="KW-0997">Cell inner membrane</keyword>
<evidence type="ECO:0000313" key="14">
    <source>
        <dbReference type="Proteomes" id="UP000199058"/>
    </source>
</evidence>
<feature type="transmembrane region" description="Helical" evidence="10">
    <location>
        <begin position="12"/>
        <end position="32"/>
    </location>
</feature>
<evidence type="ECO:0000256" key="1">
    <source>
        <dbReference type="ARBA" id="ARBA00002949"/>
    </source>
</evidence>
<dbReference type="CDD" id="cd06261">
    <property type="entry name" value="TM_PBP2"/>
    <property type="match status" value="1"/>
</dbReference>
<evidence type="ECO:0000256" key="11">
    <source>
        <dbReference type="RuleBase" id="RU365097"/>
    </source>
</evidence>
<comment type="similarity">
    <text evidence="3 11">Belongs to the binding-protein-dependent transport system permease family. CysTW subfamily.</text>
</comment>
<dbReference type="Gene3D" id="1.10.3720.10">
    <property type="entry name" value="MetI-like"/>
    <property type="match status" value="1"/>
</dbReference>
<feature type="transmembrane region" description="Helical" evidence="10">
    <location>
        <begin position="139"/>
        <end position="165"/>
    </location>
</feature>
<evidence type="ECO:0000256" key="5">
    <source>
        <dbReference type="ARBA" id="ARBA00022475"/>
    </source>
</evidence>
<gene>
    <name evidence="13" type="ORF">SAMN05660443_2923</name>
</gene>
<dbReference type="NCBIfam" id="TIGR02141">
    <property type="entry name" value="modB_ABC"/>
    <property type="match status" value="1"/>
</dbReference>
<dbReference type="PANTHER" id="PTHR30183">
    <property type="entry name" value="MOLYBDENUM TRANSPORT SYSTEM PERMEASE PROTEIN MODB"/>
    <property type="match status" value="1"/>
</dbReference>
<dbReference type="GO" id="GO:0005886">
    <property type="term" value="C:plasma membrane"/>
    <property type="evidence" value="ECO:0007669"/>
    <property type="project" value="UniProtKB-SubCell"/>
</dbReference>
<dbReference type="STRING" id="1122252.SAMN05660443_2923"/>
<dbReference type="SUPFAM" id="SSF161098">
    <property type="entry name" value="MetI-like"/>
    <property type="match status" value="1"/>
</dbReference>